<feature type="transmembrane region" description="Helical" evidence="1">
    <location>
        <begin position="229"/>
        <end position="251"/>
    </location>
</feature>
<evidence type="ECO:0008006" key="4">
    <source>
        <dbReference type="Google" id="ProtNLM"/>
    </source>
</evidence>
<feature type="transmembrane region" description="Helical" evidence="1">
    <location>
        <begin position="196"/>
        <end position="223"/>
    </location>
</feature>
<dbReference type="EMBL" id="ML769418">
    <property type="protein sequence ID" value="KAE9404298.1"/>
    <property type="molecule type" value="Genomic_DNA"/>
</dbReference>
<name>A0A6A4I4E5_9AGAR</name>
<dbReference type="Proteomes" id="UP000799118">
    <property type="component" value="Unassembled WGS sequence"/>
</dbReference>
<gene>
    <name evidence="2" type="ORF">BT96DRAFT_434929</name>
</gene>
<dbReference type="AlphaFoldDB" id="A0A6A4I4E5"/>
<feature type="transmembrane region" description="Helical" evidence="1">
    <location>
        <begin position="95"/>
        <end position="114"/>
    </location>
</feature>
<evidence type="ECO:0000313" key="2">
    <source>
        <dbReference type="EMBL" id="KAE9404298.1"/>
    </source>
</evidence>
<evidence type="ECO:0000256" key="1">
    <source>
        <dbReference type="SAM" id="Phobius"/>
    </source>
</evidence>
<sequence>MPFNNDDTPSVSLNAREEFDIAVYPTVAQLFLYGIYVSLFGVAISITLARKRRFYKLHIFASTLLFMICTASAIARLILVGLASSEISMSAHLQTSLIIGIHCLANIIADALLIHRCYHIWIPNRYVLYFPILGFFVNIGLGIATLVIPGLYWIFMLVTLVENLYLTAVTAGRIWYINHGSRAILGSKVNTRYNVIAASILESGLLYPLVLIVTSICLALPRLSFHQTLMFNVMLGIQIPIVGIAQSLIIVRIGLGVDDSNTVFNSKELPDSWSAHRQRQCLSYEIRTDRE</sequence>
<feature type="transmembrane region" description="Helical" evidence="1">
    <location>
        <begin position="154"/>
        <end position="176"/>
    </location>
</feature>
<keyword evidence="1" id="KW-0812">Transmembrane</keyword>
<evidence type="ECO:0000313" key="3">
    <source>
        <dbReference type="Proteomes" id="UP000799118"/>
    </source>
</evidence>
<keyword evidence="1" id="KW-1133">Transmembrane helix</keyword>
<dbReference type="OrthoDB" id="3226582at2759"/>
<feature type="transmembrane region" description="Helical" evidence="1">
    <location>
        <begin position="30"/>
        <end position="49"/>
    </location>
</feature>
<keyword evidence="1" id="KW-0472">Membrane</keyword>
<proteinExistence type="predicted"/>
<feature type="transmembrane region" description="Helical" evidence="1">
    <location>
        <begin position="126"/>
        <end position="148"/>
    </location>
</feature>
<keyword evidence="3" id="KW-1185">Reference proteome</keyword>
<organism evidence="2 3">
    <name type="scientific">Gymnopus androsaceus JB14</name>
    <dbReference type="NCBI Taxonomy" id="1447944"/>
    <lineage>
        <taxon>Eukaryota</taxon>
        <taxon>Fungi</taxon>
        <taxon>Dikarya</taxon>
        <taxon>Basidiomycota</taxon>
        <taxon>Agaricomycotina</taxon>
        <taxon>Agaricomycetes</taxon>
        <taxon>Agaricomycetidae</taxon>
        <taxon>Agaricales</taxon>
        <taxon>Marasmiineae</taxon>
        <taxon>Omphalotaceae</taxon>
        <taxon>Gymnopus</taxon>
    </lineage>
</organism>
<feature type="transmembrane region" description="Helical" evidence="1">
    <location>
        <begin position="61"/>
        <end position="83"/>
    </location>
</feature>
<reference evidence="2" key="1">
    <citation type="journal article" date="2019" name="Environ. Microbiol.">
        <title>Fungal ecological strategies reflected in gene transcription - a case study of two litter decomposers.</title>
        <authorList>
            <person name="Barbi F."/>
            <person name="Kohler A."/>
            <person name="Barry K."/>
            <person name="Baskaran P."/>
            <person name="Daum C."/>
            <person name="Fauchery L."/>
            <person name="Ihrmark K."/>
            <person name="Kuo A."/>
            <person name="LaButti K."/>
            <person name="Lipzen A."/>
            <person name="Morin E."/>
            <person name="Grigoriev I.V."/>
            <person name="Henrissat B."/>
            <person name="Lindahl B."/>
            <person name="Martin F."/>
        </authorList>
    </citation>
    <scope>NUCLEOTIDE SEQUENCE</scope>
    <source>
        <strain evidence="2">JB14</strain>
    </source>
</reference>
<protein>
    <recommendedName>
        <fullName evidence="4">G-protein coupled receptors family 1 profile domain-containing protein</fullName>
    </recommendedName>
</protein>
<accession>A0A6A4I4E5</accession>